<evidence type="ECO:0000313" key="4">
    <source>
        <dbReference type="EMBL" id="KAI9170264.1"/>
    </source>
</evidence>
<evidence type="ECO:0000256" key="2">
    <source>
        <dbReference type="SAM" id="MobiDB-lite"/>
    </source>
</evidence>
<dbReference type="GO" id="GO:0008270">
    <property type="term" value="F:zinc ion binding"/>
    <property type="evidence" value="ECO:0007669"/>
    <property type="project" value="UniProtKB-KW"/>
</dbReference>
<keyword evidence="1" id="KW-0862">Zinc</keyword>
<protein>
    <recommendedName>
        <fullName evidence="3">CCHC-type domain-containing protein</fullName>
    </recommendedName>
</protein>
<evidence type="ECO:0000259" key="3">
    <source>
        <dbReference type="PROSITE" id="PS50158"/>
    </source>
</evidence>
<sequence length="200" mass="22673">MCVQEEQRTHGKGKSQANQKGKGKIPPQADIKKDSKCFFCKKKGHMKKKCAKFQKWLEDKGDSSDGSVTELESRDVNFLENEFPNKGEVDKDVRFFELDDLNDDVNLNTPIEVNTKLPGTSVPNGSNTAVEPTFGDLQTRKSNRRAIPHYHFEIEGETFVVASHDSDEPKNANEALNSPAKELWMKVMEEEMESMKNNHV</sequence>
<feature type="region of interest" description="Disordered" evidence="2">
    <location>
        <begin position="1"/>
        <end position="30"/>
    </location>
</feature>
<comment type="caution">
    <text evidence="4">The sequence shown here is derived from an EMBL/GenBank/DDBJ whole genome shotgun (WGS) entry which is preliminary data.</text>
</comment>
<reference evidence="4" key="1">
    <citation type="journal article" date="2022" name="Plant J.">
        <title>Strategies of tolerance reflected in two North American maple genomes.</title>
        <authorList>
            <person name="McEvoy S.L."/>
            <person name="Sezen U.U."/>
            <person name="Trouern-Trend A."/>
            <person name="McMahon S.M."/>
            <person name="Schaberg P.G."/>
            <person name="Yang J."/>
            <person name="Wegrzyn J.L."/>
            <person name="Swenson N.G."/>
        </authorList>
    </citation>
    <scope>NUCLEOTIDE SEQUENCE</scope>
    <source>
        <strain evidence="4">91603</strain>
    </source>
</reference>
<feature type="domain" description="CCHC-type" evidence="3">
    <location>
        <begin position="36"/>
        <end position="50"/>
    </location>
</feature>
<dbReference type="SUPFAM" id="SSF57756">
    <property type="entry name" value="Retrovirus zinc finger-like domains"/>
    <property type="match status" value="1"/>
</dbReference>
<evidence type="ECO:0000256" key="1">
    <source>
        <dbReference type="PROSITE-ProRule" id="PRU00047"/>
    </source>
</evidence>
<dbReference type="Gene3D" id="4.10.60.10">
    <property type="entry name" value="Zinc finger, CCHC-type"/>
    <property type="match status" value="1"/>
</dbReference>
<dbReference type="InterPro" id="IPR001878">
    <property type="entry name" value="Znf_CCHC"/>
</dbReference>
<dbReference type="Proteomes" id="UP001064489">
    <property type="component" value="Chromosome 7"/>
</dbReference>
<name>A0AAD5NNB3_ACENE</name>
<keyword evidence="5" id="KW-1185">Reference proteome</keyword>
<reference evidence="4" key="2">
    <citation type="submission" date="2023-02" db="EMBL/GenBank/DDBJ databases">
        <authorList>
            <person name="Swenson N.G."/>
            <person name="Wegrzyn J.L."/>
            <person name="Mcevoy S.L."/>
        </authorList>
    </citation>
    <scope>NUCLEOTIDE SEQUENCE</scope>
    <source>
        <strain evidence="4">91603</strain>
        <tissue evidence="4">Leaf</tissue>
    </source>
</reference>
<proteinExistence type="predicted"/>
<dbReference type="InterPro" id="IPR036875">
    <property type="entry name" value="Znf_CCHC_sf"/>
</dbReference>
<organism evidence="4 5">
    <name type="scientific">Acer negundo</name>
    <name type="common">Box elder</name>
    <dbReference type="NCBI Taxonomy" id="4023"/>
    <lineage>
        <taxon>Eukaryota</taxon>
        <taxon>Viridiplantae</taxon>
        <taxon>Streptophyta</taxon>
        <taxon>Embryophyta</taxon>
        <taxon>Tracheophyta</taxon>
        <taxon>Spermatophyta</taxon>
        <taxon>Magnoliopsida</taxon>
        <taxon>eudicotyledons</taxon>
        <taxon>Gunneridae</taxon>
        <taxon>Pentapetalae</taxon>
        <taxon>rosids</taxon>
        <taxon>malvids</taxon>
        <taxon>Sapindales</taxon>
        <taxon>Sapindaceae</taxon>
        <taxon>Hippocastanoideae</taxon>
        <taxon>Acereae</taxon>
        <taxon>Acer</taxon>
    </lineage>
</organism>
<evidence type="ECO:0000313" key="5">
    <source>
        <dbReference type="Proteomes" id="UP001064489"/>
    </source>
</evidence>
<gene>
    <name evidence="4" type="ORF">LWI28_025254</name>
</gene>
<dbReference type="PROSITE" id="PS50158">
    <property type="entry name" value="ZF_CCHC"/>
    <property type="match status" value="1"/>
</dbReference>
<dbReference type="GO" id="GO:0003676">
    <property type="term" value="F:nucleic acid binding"/>
    <property type="evidence" value="ECO:0007669"/>
    <property type="project" value="InterPro"/>
</dbReference>
<dbReference type="AlphaFoldDB" id="A0AAD5NNB3"/>
<dbReference type="EMBL" id="JAJSOW010000104">
    <property type="protein sequence ID" value="KAI9170264.1"/>
    <property type="molecule type" value="Genomic_DNA"/>
</dbReference>
<keyword evidence="1" id="KW-0479">Metal-binding</keyword>
<keyword evidence="1" id="KW-0863">Zinc-finger</keyword>
<accession>A0AAD5NNB3</accession>